<dbReference type="Proteomes" id="UP000005580">
    <property type="component" value="Unassembled WGS sequence"/>
</dbReference>
<dbReference type="PROSITE" id="PS50042">
    <property type="entry name" value="CNMP_BINDING_3"/>
    <property type="match status" value="1"/>
</dbReference>
<dbReference type="HOGENOM" id="CLU_075053_4_1_10"/>
<dbReference type="STRING" id="28134.SAMN05444288_2305"/>
<dbReference type="AlphaFoldDB" id="E7RNN4"/>
<dbReference type="SUPFAM" id="SSF46785">
    <property type="entry name" value="Winged helix' DNA-binding domain"/>
    <property type="match status" value="1"/>
</dbReference>
<keyword evidence="2" id="KW-0238">DNA-binding</keyword>
<proteinExistence type="predicted"/>
<dbReference type="InterPro" id="IPR014710">
    <property type="entry name" value="RmlC-like_jellyroll"/>
</dbReference>
<dbReference type="EMBL" id="AEPE02000003">
    <property type="protein sequence ID" value="EFZ37327.1"/>
    <property type="molecule type" value="Genomic_DNA"/>
</dbReference>
<dbReference type="GO" id="GO:0003677">
    <property type="term" value="F:DNA binding"/>
    <property type="evidence" value="ECO:0007669"/>
    <property type="project" value="UniProtKB-KW"/>
</dbReference>
<accession>E7RNN4</accession>
<dbReference type="Gene3D" id="2.60.120.10">
    <property type="entry name" value="Jelly Rolls"/>
    <property type="match status" value="1"/>
</dbReference>
<dbReference type="SUPFAM" id="SSF51206">
    <property type="entry name" value="cAMP-binding domain-like"/>
    <property type="match status" value="1"/>
</dbReference>
<dbReference type="CDD" id="cd00038">
    <property type="entry name" value="CAP_ED"/>
    <property type="match status" value="1"/>
</dbReference>
<dbReference type="InterPro" id="IPR018490">
    <property type="entry name" value="cNMP-bd_dom_sf"/>
</dbReference>
<feature type="domain" description="Cyclic nucleotide-binding" evidence="4">
    <location>
        <begin position="15"/>
        <end position="92"/>
    </location>
</feature>
<name>E7RNN4_9BACT</name>
<evidence type="ECO:0000313" key="6">
    <source>
        <dbReference type="Proteomes" id="UP000005580"/>
    </source>
</evidence>
<dbReference type="Pfam" id="PF13545">
    <property type="entry name" value="HTH_Crp_2"/>
    <property type="match status" value="1"/>
</dbReference>
<reference evidence="5" key="1">
    <citation type="submission" date="2011-01" db="EMBL/GenBank/DDBJ databases">
        <authorList>
            <person name="Muzny D."/>
            <person name="Qin X."/>
            <person name="Buhay C."/>
            <person name="Dugan-Rocha S."/>
            <person name="Ding Y."/>
            <person name="Chen G."/>
            <person name="Hawes A."/>
            <person name="Holder M."/>
            <person name="Jhangiani S."/>
            <person name="Johnson A."/>
            <person name="Khan Z."/>
            <person name="Li Z."/>
            <person name="Liu W."/>
            <person name="Liu X."/>
            <person name="Perez L."/>
            <person name="Shen H."/>
            <person name="Wang Q."/>
            <person name="Watt J."/>
            <person name="Xi L."/>
            <person name="Xin Y."/>
            <person name="Zhou J."/>
            <person name="Deng J."/>
            <person name="Jiang H."/>
            <person name="Liu Y."/>
            <person name="Qu J."/>
            <person name="Song X.-Z."/>
            <person name="Zhang L."/>
            <person name="Villasana D."/>
            <person name="Johnson A."/>
            <person name="Liu J."/>
            <person name="Liyanage D."/>
            <person name="Lorensuhewa L."/>
            <person name="Robinson T."/>
            <person name="Song A."/>
            <person name="Song B.-B."/>
            <person name="Dinh H."/>
            <person name="Thornton R."/>
            <person name="Coyle M."/>
            <person name="Francisco L."/>
            <person name="Jackson L."/>
            <person name="Javaid M."/>
            <person name="Korchina V."/>
            <person name="Kovar C."/>
            <person name="Mata R."/>
            <person name="Mathew T."/>
            <person name="Ngo R."/>
            <person name="Nguyen L."/>
            <person name="Nguyen N."/>
            <person name="Okwuonu G."/>
            <person name="Ongeri F."/>
            <person name="Pham C."/>
            <person name="Simmons D."/>
            <person name="Wilczek-Boney K."/>
            <person name="Hale W."/>
            <person name="Jakkamsetti A."/>
            <person name="Pham P."/>
            <person name="Ruth R."/>
            <person name="San Lucas F."/>
            <person name="Warren J."/>
            <person name="Zhang J."/>
            <person name="Zhao Z."/>
            <person name="Zhou C."/>
            <person name="Zhu D."/>
            <person name="Lee S."/>
            <person name="Bess C."/>
            <person name="Blankenburg K."/>
            <person name="Forbes L."/>
            <person name="Fu Q."/>
            <person name="Gubbala S."/>
            <person name="Hirani K."/>
            <person name="Jayaseelan J.C."/>
            <person name="Lara F."/>
            <person name="Munidasa M."/>
            <person name="Palculict T."/>
            <person name="Patil S."/>
            <person name="Pu L.-L."/>
            <person name="Saada N."/>
            <person name="Tang L."/>
            <person name="Weissenberger G."/>
            <person name="Zhu Y."/>
            <person name="Hemphill L."/>
            <person name="Shang Y."/>
            <person name="Youmans B."/>
            <person name="Ayvaz T."/>
            <person name="Ross M."/>
            <person name="Santibanez J."/>
            <person name="Aqrawi P."/>
            <person name="Gross S."/>
            <person name="Joshi V."/>
            <person name="Fowler G."/>
            <person name="Nazareth L."/>
            <person name="Reid J."/>
            <person name="Worley K."/>
            <person name="Petrosino J."/>
            <person name="Highlander S."/>
            <person name="Gibbs R."/>
        </authorList>
    </citation>
    <scope>NUCLEOTIDE SEQUENCE [LARGE SCALE GENOMIC DNA]</scope>
    <source>
        <strain evidence="5">ATCC 33269</strain>
    </source>
</reference>
<dbReference type="InterPro" id="IPR000595">
    <property type="entry name" value="cNMP-bd_dom"/>
</dbReference>
<evidence type="ECO:0000256" key="2">
    <source>
        <dbReference type="ARBA" id="ARBA00023125"/>
    </source>
</evidence>
<dbReference type="InterPro" id="IPR036390">
    <property type="entry name" value="WH_DNA-bd_sf"/>
</dbReference>
<organism evidence="5 6">
    <name type="scientific">Hoylesella oralis ATCC 33269</name>
    <dbReference type="NCBI Taxonomy" id="873533"/>
    <lineage>
        <taxon>Bacteria</taxon>
        <taxon>Pseudomonadati</taxon>
        <taxon>Bacteroidota</taxon>
        <taxon>Bacteroidia</taxon>
        <taxon>Bacteroidales</taxon>
        <taxon>Prevotellaceae</taxon>
        <taxon>Hoylesella</taxon>
    </lineage>
</organism>
<evidence type="ECO:0000256" key="3">
    <source>
        <dbReference type="ARBA" id="ARBA00023163"/>
    </source>
</evidence>
<evidence type="ECO:0000256" key="1">
    <source>
        <dbReference type="ARBA" id="ARBA00023015"/>
    </source>
</evidence>
<sequence>MPMLHLYDKLLTLPLFQGLSHNDLSQIVEQIPFEFKAFKEQDVIVKEDTPCSNMVFLLDGVVETTAWSDDRQYSLKEQLKAPNVLQPERIFGLTQRYTRTYQALTRCGTLFLRKEYVVSMSSSYDIFRTNLLNILSTQSQRFQHRPWIRQPHSLRERIVRFFIDHCLYPAGSKDFKIKMTQLGAEVNDSRLDVSRALNEMQAEGLLILSRNHIVIPAMERLIM</sequence>
<keyword evidence="6" id="KW-1185">Reference proteome</keyword>
<dbReference type="InterPro" id="IPR012318">
    <property type="entry name" value="HTH_CRP"/>
</dbReference>
<evidence type="ECO:0000313" key="5">
    <source>
        <dbReference type="EMBL" id="EFZ37327.1"/>
    </source>
</evidence>
<keyword evidence="3" id="KW-0804">Transcription</keyword>
<dbReference type="eggNOG" id="COG0664">
    <property type="taxonomic scope" value="Bacteria"/>
</dbReference>
<keyword evidence="1" id="KW-0805">Transcription regulation</keyword>
<protein>
    <submittedName>
        <fullName evidence="5">Cyclic nucleotide-binding domain protein</fullName>
    </submittedName>
</protein>
<evidence type="ECO:0000259" key="4">
    <source>
        <dbReference type="PROSITE" id="PS50042"/>
    </source>
</evidence>
<dbReference type="GO" id="GO:0006355">
    <property type="term" value="P:regulation of DNA-templated transcription"/>
    <property type="evidence" value="ECO:0007669"/>
    <property type="project" value="InterPro"/>
</dbReference>
<gene>
    <name evidence="5" type="ORF">HMPREF0663_10785</name>
</gene>
<comment type="caution">
    <text evidence="5">The sequence shown here is derived from an EMBL/GenBank/DDBJ whole genome shotgun (WGS) entry which is preliminary data.</text>
</comment>